<evidence type="ECO:0000313" key="5">
    <source>
        <dbReference type="EMBL" id="XCD06261.1"/>
    </source>
</evidence>
<evidence type="ECO:0000313" key="6">
    <source>
        <dbReference type="EMBL" id="XCD07706.1"/>
    </source>
</evidence>
<evidence type="ECO:0000313" key="4">
    <source>
        <dbReference type="EMBL" id="XCD05835.1"/>
    </source>
</evidence>
<feature type="region of interest" description="Disordered" evidence="1">
    <location>
        <begin position="356"/>
        <end position="390"/>
    </location>
</feature>
<feature type="region of interest" description="Disordered" evidence="1">
    <location>
        <begin position="180"/>
        <end position="211"/>
    </location>
</feature>
<dbReference type="EMBL" id="PP511388">
    <property type="protein sequence ID" value="XCD03831.1"/>
    <property type="molecule type" value="Genomic_DNA"/>
</dbReference>
<feature type="compositionally biased region" description="Low complexity" evidence="1">
    <location>
        <begin position="356"/>
        <end position="378"/>
    </location>
</feature>
<protein>
    <submittedName>
        <fullName evidence="3">DNA pilot protein</fullName>
    </submittedName>
</protein>
<dbReference type="EMBL" id="PP511486">
    <property type="protein sequence ID" value="XCD04630.1"/>
    <property type="molecule type" value="Genomic_DNA"/>
</dbReference>
<dbReference type="EMBL" id="PP511599">
    <property type="protein sequence ID" value="XCD05835.1"/>
    <property type="molecule type" value="Genomic_DNA"/>
</dbReference>
<sequence>MGWNPFKSVTKNVGNFFSDSLGFVGKGLNKSSVALGFVNPFLGIGASSVGGFLGSDEATKAQLKINDKNLALQREMNQQNQANWMTQFDYTKQQNELQQSNWEREFAYNTELNDRNQANWNAEFEYNKAINQRNFDYSVEQNELTRQREDNAIQRRVSDAESAGLSPLAVVGSGGASSSVVSAPSALSAPSSPNGLAAPGSFGGSPAPSAPEMRAPVLTAPDFQNDLRTQLALLDFASQAVLQDRKLSSDEKVARMQTSTQKFIAVSQLQNAKEIADASNNTQLRIATNQLLELNRSNTAKEYQAKLDYFQKTISQITDGHGRFEYGKYDVDTCREHNEGISTRWADFVKTLPADSLSKSKSDTTSVSGGLGVNKSGSSGSGSGSGNKGKWQSITNHLMKGFGVDANLGVTKGQSDADSVGQSSSVRALIKGFWLRNENVFWIPKEGGF</sequence>
<evidence type="ECO:0000313" key="3">
    <source>
        <dbReference type="EMBL" id="XCD04630.1"/>
    </source>
</evidence>
<name>A0AAU8AXE8_9VIRU</name>
<feature type="compositionally biased region" description="Low complexity" evidence="1">
    <location>
        <begin position="180"/>
        <end position="200"/>
    </location>
</feature>
<dbReference type="EMBL" id="PP511800">
    <property type="protein sequence ID" value="XCD07706.1"/>
    <property type="molecule type" value="Genomic_DNA"/>
</dbReference>
<organism evidence="3">
    <name type="scientific">Dulem virus 253</name>
    <dbReference type="NCBI Taxonomy" id="3145730"/>
    <lineage>
        <taxon>Viruses</taxon>
        <taxon>Monodnaviria</taxon>
        <taxon>Sangervirae</taxon>
        <taxon>Phixviricota</taxon>
        <taxon>Malgrandaviricetes</taxon>
        <taxon>Petitvirales</taxon>
        <taxon>Microviridae</taxon>
        <taxon>Microvirus</taxon>
    </lineage>
</organism>
<evidence type="ECO:0000256" key="1">
    <source>
        <dbReference type="SAM" id="MobiDB-lite"/>
    </source>
</evidence>
<accession>A0AAU8AXE8</accession>
<reference evidence="3" key="1">
    <citation type="submission" date="2024-03" db="EMBL/GenBank/DDBJ databases">
        <title>Diverse circular DNA viruses in blood, oral, and fecal samples of captive lemurs.</title>
        <authorList>
            <person name="Paietta E.N."/>
            <person name="Kraberger S."/>
            <person name="Lund M.C."/>
            <person name="Custer J.M."/>
            <person name="Vargas K.M."/>
            <person name="Ehmke E.E."/>
            <person name="Yoder A.D."/>
            <person name="Varsani A."/>
        </authorList>
    </citation>
    <scope>NUCLEOTIDE SEQUENCE</scope>
    <source>
        <strain evidence="2">Duke_21_33</strain>
        <strain evidence="3">Duke_24FF_890</strain>
        <strain evidence="4">Duke_24SF_666</strain>
        <strain evidence="5">Duke_25FS_54</strain>
        <strain evidence="6">Duke_28FS_39</strain>
    </source>
</reference>
<dbReference type="EMBL" id="PP511649">
    <property type="protein sequence ID" value="XCD06261.1"/>
    <property type="molecule type" value="Genomic_DNA"/>
</dbReference>
<proteinExistence type="predicted"/>
<evidence type="ECO:0000313" key="2">
    <source>
        <dbReference type="EMBL" id="XCD03831.1"/>
    </source>
</evidence>